<dbReference type="InterPro" id="IPR002492">
    <property type="entry name" value="Transposase_Tc1-like"/>
</dbReference>
<feature type="transmembrane region" description="Helical" evidence="10">
    <location>
        <begin position="114"/>
        <end position="133"/>
    </location>
</feature>
<evidence type="ECO:0000313" key="13">
    <source>
        <dbReference type="Proteomes" id="UP000499080"/>
    </source>
</evidence>
<accession>A0A4Y2IIT8</accession>
<keyword evidence="5" id="KW-0276">Fatty acid metabolism</keyword>
<name>A0A4Y2IIT8_ARAVE</name>
<keyword evidence="4 10" id="KW-0812">Transmembrane</keyword>
<organism evidence="12 13">
    <name type="scientific">Araneus ventricosus</name>
    <name type="common">Orbweaver spider</name>
    <name type="synonym">Epeira ventricosa</name>
    <dbReference type="NCBI Taxonomy" id="182803"/>
    <lineage>
        <taxon>Eukaryota</taxon>
        <taxon>Metazoa</taxon>
        <taxon>Ecdysozoa</taxon>
        <taxon>Arthropoda</taxon>
        <taxon>Chelicerata</taxon>
        <taxon>Arachnida</taxon>
        <taxon>Araneae</taxon>
        <taxon>Araneomorphae</taxon>
        <taxon>Entelegynae</taxon>
        <taxon>Araneoidea</taxon>
        <taxon>Araneidae</taxon>
        <taxon>Araneus</taxon>
    </lineage>
</organism>
<feature type="domain" description="Transposase Tc1-like" evidence="11">
    <location>
        <begin position="160"/>
        <end position="228"/>
    </location>
</feature>
<keyword evidence="3" id="KW-0808">Transferase</keyword>
<evidence type="ECO:0000256" key="3">
    <source>
        <dbReference type="ARBA" id="ARBA00022679"/>
    </source>
</evidence>
<sequence>MVQPWISHWSSLSKEGIRSRWYQMVPPCEEWTRCIRQVEMGPHLQGIKKARPIHYLGNLTWFKPNFKWLCQSVDWSNTEDALKVAKVGWIFLITTILEFVTTVIIVLRRKDSRLSVIHIFLRMQAPIVVWYGLKFAPVKQLSEDLKPVVQGLRPPVEDGYIAVVAKRNRRSSSTRVISVVAAAIGKKISATTVSRRLHINGLYAQGPRVCVPLSVQFRGARLKWCRQHELDCV</sequence>
<dbReference type="OrthoDB" id="434092at2759"/>
<dbReference type="GO" id="GO:0009922">
    <property type="term" value="F:fatty acid elongase activity"/>
    <property type="evidence" value="ECO:0007669"/>
    <property type="project" value="InterPro"/>
</dbReference>
<evidence type="ECO:0000256" key="8">
    <source>
        <dbReference type="ARBA" id="ARBA00023136"/>
    </source>
</evidence>
<dbReference type="GO" id="GO:0015074">
    <property type="term" value="P:DNA integration"/>
    <property type="evidence" value="ECO:0007669"/>
    <property type="project" value="InterPro"/>
</dbReference>
<keyword evidence="7" id="KW-0443">Lipid metabolism</keyword>
<dbReference type="Proteomes" id="UP000499080">
    <property type="component" value="Unassembled WGS sequence"/>
</dbReference>
<dbReference type="EMBL" id="BGPR01002704">
    <property type="protein sequence ID" value="GBM77703.1"/>
    <property type="molecule type" value="Genomic_DNA"/>
</dbReference>
<dbReference type="Pfam" id="PF01151">
    <property type="entry name" value="ELO"/>
    <property type="match status" value="1"/>
</dbReference>
<dbReference type="GO" id="GO:0016020">
    <property type="term" value="C:membrane"/>
    <property type="evidence" value="ECO:0007669"/>
    <property type="project" value="UniProtKB-SubCell"/>
</dbReference>
<evidence type="ECO:0000259" key="11">
    <source>
        <dbReference type="Pfam" id="PF01498"/>
    </source>
</evidence>
<gene>
    <name evidence="12" type="ORF">AVEN_80306_1</name>
</gene>
<protein>
    <recommendedName>
        <fullName evidence="11">Transposase Tc1-like domain-containing protein</fullName>
    </recommendedName>
</protein>
<dbReference type="GO" id="GO:0003677">
    <property type="term" value="F:DNA binding"/>
    <property type="evidence" value="ECO:0007669"/>
    <property type="project" value="InterPro"/>
</dbReference>
<dbReference type="GO" id="GO:0006313">
    <property type="term" value="P:DNA transposition"/>
    <property type="evidence" value="ECO:0007669"/>
    <property type="project" value="InterPro"/>
</dbReference>
<evidence type="ECO:0000256" key="5">
    <source>
        <dbReference type="ARBA" id="ARBA00022832"/>
    </source>
</evidence>
<proteinExistence type="predicted"/>
<keyword evidence="13" id="KW-1185">Reference proteome</keyword>
<keyword evidence="8 10" id="KW-0472">Membrane</keyword>
<keyword evidence="9" id="KW-0275">Fatty acid biosynthesis</keyword>
<evidence type="ECO:0000256" key="7">
    <source>
        <dbReference type="ARBA" id="ARBA00023098"/>
    </source>
</evidence>
<dbReference type="Pfam" id="PF01498">
    <property type="entry name" value="HTH_Tnp_Tc3_2"/>
    <property type="match status" value="1"/>
</dbReference>
<comment type="subcellular location">
    <subcellularLocation>
        <location evidence="1">Membrane</location>
        <topology evidence="1">Multi-pass membrane protein</topology>
    </subcellularLocation>
</comment>
<dbReference type="InterPro" id="IPR002076">
    <property type="entry name" value="ELO_fam"/>
</dbReference>
<dbReference type="AlphaFoldDB" id="A0A4Y2IIT8"/>
<evidence type="ECO:0000256" key="6">
    <source>
        <dbReference type="ARBA" id="ARBA00022989"/>
    </source>
</evidence>
<keyword evidence="6 10" id="KW-1133">Transmembrane helix</keyword>
<evidence type="ECO:0000256" key="2">
    <source>
        <dbReference type="ARBA" id="ARBA00022516"/>
    </source>
</evidence>
<evidence type="ECO:0000256" key="9">
    <source>
        <dbReference type="ARBA" id="ARBA00023160"/>
    </source>
</evidence>
<evidence type="ECO:0000313" key="12">
    <source>
        <dbReference type="EMBL" id="GBM77703.1"/>
    </source>
</evidence>
<evidence type="ECO:0000256" key="10">
    <source>
        <dbReference type="SAM" id="Phobius"/>
    </source>
</evidence>
<evidence type="ECO:0000256" key="1">
    <source>
        <dbReference type="ARBA" id="ARBA00004141"/>
    </source>
</evidence>
<evidence type="ECO:0000256" key="4">
    <source>
        <dbReference type="ARBA" id="ARBA00022692"/>
    </source>
</evidence>
<keyword evidence="2" id="KW-0444">Lipid biosynthesis</keyword>
<reference evidence="12 13" key="1">
    <citation type="journal article" date="2019" name="Sci. Rep.">
        <title>Orb-weaving spider Araneus ventricosus genome elucidates the spidroin gene catalogue.</title>
        <authorList>
            <person name="Kono N."/>
            <person name="Nakamura H."/>
            <person name="Ohtoshi R."/>
            <person name="Moran D.A.P."/>
            <person name="Shinohara A."/>
            <person name="Yoshida Y."/>
            <person name="Fujiwara M."/>
            <person name="Mori M."/>
            <person name="Tomita M."/>
            <person name="Arakawa K."/>
        </authorList>
    </citation>
    <scope>NUCLEOTIDE SEQUENCE [LARGE SCALE GENOMIC DNA]</scope>
</reference>
<dbReference type="GO" id="GO:0006633">
    <property type="term" value="P:fatty acid biosynthetic process"/>
    <property type="evidence" value="ECO:0007669"/>
    <property type="project" value="UniProtKB-KW"/>
</dbReference>
<comment type="caution">
    <text evidence="12">The sequence shown here is derived from an EMBL/GenBank/DDBJ whole genome shotgun (WGS) entry which is preliminary data.</text>
</comment>
<feature type="transmembrane region" description="Helical" evidence="10">
    <location>
        <begin position="87"/>
        <end position="107"/>
    </location>
</feature>